<comment type="subunit">
    <text evidence="2">Homodimer.</text>
</comment>
<reference evidence="7" key="1">
    <citation type="journal article" date="2021" name="Cell">
        <title>Tracing the genetic footprints of vertebrate landing in non-teleost ray-finned fishes.</title>
        <authorList>
            <person name="Bi X."/>
            <person name="Wang K."/>
            <person name="Yang L."/>
            <person name="Pan H."/>
            <person name="Jiang H."/>
            <person name="Wei Q."/>
            <person name="Fang M."/>
            <person name="Yu H."/>
            <person name="Zhu C."/>
            <person name="Cai Y."/>
            <person name="He Y."/>
            <person name="Gan X."/>
            <person name="Zeng H."/>
            <person name="Yu D."/>
            <person name="Zhu Y."/>
            <person name="Jiang H."/>
            <person name="Qiu Q."/>
            <person name="Yang H."/>
            <person name="Zhang Y.E."/>
            <person name="Wang W."/>
            <person name="Zhu M."/>
            <person name="He S."/>
            <person name="Zhang G."/>
        </authorList>
    </citation>
    <scope>NUCLEOTIDE SEQUENCE</scope>
    <source>
        <strain evidence="7">Pddl_001</strain>
    </source>
</reference>
<comment type="cofactor">
    <cofactor evidence="1">
        <name>pyridoxal 5'-phosphate</name>
        <dbReference type="ChEBI" id="CHEBI:597326"/>
    </cofactor>
</comment>
<feature type="non-terminal residue" evidence="7">
    <location>
        <position position="1"/>
    </location>
</feature>
<evidence type="ECO:0000256" key="5">
    <source>
        <dbReference type="ARBA" id="ARBA00022898"/>
    </source>
</evidence>
<dbReference type="InterPro" id="IPR045088">
    <property type="entry name" value="ALAT1/2-like"/>
</dbReference>
<feature type="region of interest" description="Disordered" evidence="6">
    <location>
        <begin position="1"/>
        <end position="29"/>
    </location>
</feature>
<evidence type="ECO:0000256" key="2">
    <source>
        <dbReference type="ARBA" id="ARBA00011738"/>
    </source>
</evidence>
<proteinExistence type="predicted"/>
<dbReference type="GO" id="GO:0008483">
    <property type="term" value="F:transaminase activity"/>
    <property type="evidence" value="ECO:0007669"/>
    <property type="project" value="UniProtKB-KW"/>
</dbReference>
<comment type="caution">
    <text evidence="7">The sequence shown here is derived from an EMBL/GenBank/DDBJ whole genome shotgun (WGS) entry which is preliminary data.</text>
</comment>
<evidence type="ECO:0000256" key="1">
    <source>
        <dbReference type="ARBA" id="ARBA00001933"/>
    </source>
</evidence>
<protein>
    <submittedName>
        <fullName evidence="7">ALAT2 aminotransferase</fullName>
    </submittedName>
</protein>
<evidence type="ECO:0000256" key="4">
    <source>
        <dbReference type="ARBA" id="ARBA00022679"/>
    </source>
</evidence>
<dbReference type="InterPro" id="IPR015422">
    <property type="entry name" value="PyrdxlP-dep_Trfase_small"/>
</dbReference>
<gene>
    <name evidence="7" type="primary">Gpt2_1</name>
    <name evidence="7" type="ORF">GTO93_0010635</name>
</gene>
<keyword evidence="5" id="KW-0663">Pyridoxal phosphate</keyword>
<sequence length="105" mass="12303">MFVPYKTDPRINNRSTDMMESETESEDDRAACYPHRPVAKGQSPDMFYCMKLLEEMGICVVPGSGFGQREGTHHFRMTILPPTEKLRILLNKLKEFHERFTREYS</sequence>
<dbReference type="PANTHER" id="PTHR11751:SF29">
    <property type="entry name" value="ALANINE TRANSAMINASE"/>
    <property type="match status" value="1"/>
</dbReference>
<keyword evidence="3 7" id="KW-0032">Aminotransferase</keyword>
<accession>A0ABS2XJV5</accession>
<organism evidence="7 8">
    <name type="scientific">Polyodon spathula</name>
    <name type="common">North American paddlefish</name>
    <name type="synonym">Squalus spathula</name>
    <dbReference type="NCBI Taxonomy" id="7913"/>
    <lineage>
        <taxon>Eukaryota</taxon>
        <taxon>Metazoa</taxon>
        <taxon>Chordata</taxon>
        <taxon>Craniata</taxon>
        <taxon>Vertebrata</taxon>
        <taxon>Euteleostomi</taxon>
        <taxon>Actinopterygii</taxon>
        <taxon>Chondrostei</taxon>
        <taxon>Acipenseriformes</taxon>
        <taxon>Polyodontidae</taxon>
        <taxon>Polyodon</taxon>
    </lineage>
</organism>
<name>A0ABS2XJV5_POLSP</name>
<evidence type="ECO:0000313" key="7">
    <source>
        <dbReference type="EMBL" id="MBN3274517.1"/>
    </source>
</evidence>
<feature type="non-terminal residue" evidence="7">
    <location>
        <position position="105"/>
    </location>
</feature>
<dbReference type="PANTHER" id="PTHR11751">
    <property type="entry name" value="ALANINE AMINOTRANSFERASE"/>
    <property type="match status" value="1"/>
</dbReference>
<evidence type="ECO:0000256" key="3">
    <source>
        <dbReference type="ARBA" id="ARBA00022576"/>
    </source>
</evidence>
<keyword evidence="8" id="KW-1185">Reference proteome</keyword>
<dbReference type="Proteomes" id="UP001166093">
    <property type="component" value="Unassembled WGS sequence"/>
</dbReference>
<dbReference type="EMBL" id="JAAWVQ010040630">
    <property type="protein sequence ID" value="MBN3274517.1"/>
    <property type="molecule type" value="Genomic_DNA"/>
</dbReference>
<evidence type="ECO:0000313" key="8">
    <source>
        <dbReference type="Proteomes" id="UP001166093"/>
    </source>
</evidence>
<dbReference type="SUPFAM" id="SSF53383">
    <property type="entry name" value="PLP-dependent transferases"/>
    <property type="match status" value="1"/>
</dbReference>
<keyword evidence="4" id="KW-0808">Transferase</keyword>
<dbReference type="InterPro" id="IPR015424">
    <property type="entry name" value="PyrdxlP-dep_Trfase"/>
</dbReference>
<dbReference type="Gene3D" id="3.90.1150.10">
    <property type="entry name" value="Aspartate Aminotransferase, domain 1"/>
    <property type="match status" value="1"/>
</dbReference>
<evidence type="ECO:0000256" key="6">
    <source>
        <dbReference type="SAM" id="MobiDB-lite"/>
    </source>
</evidence>